<accession>A0A0E9XEM8</accession>
<protein>
    <submittedName>
        <fullName evidence="2">Uncharacterized protein</fullName>
    </submittedName>
</protein>
<organism evidence="2">
    <name type="scientific">Anguilla anguilla</name>
    <name type="common">European freshwater eel</name>
    <name type="synonym">Muraena anguilla</name>
    <dbReference type="NCBI Taxonomy" id="7936"/>
    <lineage>
        <taxon>Eukaryota</taxon>
        <taxon>Metazoa</taxon>
        <taxon>Chordata</taxon>
        <taxon>Craniata</taxon>
        <taxon>Vertebrata</taxon>
        <taxon>Euteleostomi</taxon>
        <taxon>Actinopterygii</taxon>
        <taxon>Neopterygii</taxon>
        <taxon>Teleostei</taxon>
        <taxon>Anguilliformes</taxon>
        <taxon>Anguillidae</taxon>
        <taxon>Anguilla</taxon>
    </lineage>
</organism>
<reference evidence="2" key="1">
    <citation type="submission" date="2014-11" db="EMBL/GenBank/DDBJ databases">
        <authorList>
            <person name="Amaro Gonzalez C."/>
        </authorList>
    </citation>
    <scope>NUCLEOTIDE SEQUENCE</scope>
</reference>
<dbReference type="AlphaFoldDB" id="A0A0E9XEM8"/>
<dbReference type="EMBL" id="GBXM01007686">
    <property type="protein sequence ID" value="JAI00892.1"/>
    <property type="molecule type" value="Transcribed_RNA"/>
</dbReference>
<sequence length="52" mass="5850">MEAFVRGTPSEHQTSSSGGFLPQGNVHVHDQHPIHHLSMLIQSNCVFFVLFF</sequence>
<feature type="region of interest" description="Disordered" evidence="1">
    <location>
        <begin position="1"/>
        <end position="24"/>
    </location>
</feature>
<proteinExistence type="predicted"/>
<evidence type="ECO:0000313" key="2">
    <source>
        <dbReference type="EMBL" id="JAI00892.1"/>
    </source>
</evidence>
<name>A0A0E9XEM8_ANGAN</name>
<reference evidence="2" key="2">
    <citation type="journal article" date="2015" name="Fish Shellfish Immunol.">
        <title>Early steps in the European eel (Anguilla anguilla)-Vibrio vulnificus interaction in the gills: Role of the RtxA13 toxin.</title>
        <authorList>
            <person name="Callol A."/>
            <person name="Pajuelo D."/>
            <person name="Ebbesson L."/>
            <person name="Teles M."/>
            <person name="MacKenzie S."/>
            <person name="Amaro C."/>
        </authorList>
    </citation>
    <scope>NUCLEOTIDE SEQUENCE</scope>
</reference>
<evidence type="ECO:0000256" key="1">
    <source>
        <dbReference type="SAM" id="MobiDB-lite"/>
    </source>
</evidence>